<keyword evidence="2" id="KW-1185">Reference proteome</keyword>
<organism evidence="1 2">
    <name type="scientific">Paracoccus aminovorans</name>
    <dbReference type="NCBI Taxonomy" id="34004"/>
    <lineage>
        <taxon>Bacteria</taxon>
        <taxon>Pseudomonadati</taxon>
        <taxon>Pseudomonadota</taxon>
        <taxon>Alphaproteobacteria</taxon>
        <taxon>Rhodobacterales</taxon>
        <taxon>Paracoccaceae</taxon>
        <taxon>Paracoccus</taxon>
    </lineage>
</organism>
<protein>
    <recommendedName>
        <fullName evidence="3">Histidine kinase</fullName>
    </recommendedName>
</protein>
<dbReference type="Proteomes" id="UP000183635">
    <property type="component" value="Unassembled WGS sequence"/>
</dbReference>
<dbReference type="InterPro" id="IPR045616">
    <property type="entry name" value="DUF6446"/>
</dbReference>
<reference evidence="1 2" key="1">
    <citation type="submission" date="2016-10" db="EMBL/GenBank/DDBJ databases">
        <authorList>
            <person name="de Groot N.N."/>
        </authorList>
    </citation>
    <scope>NUCLEOTIDE SEQUENCE [LARGE SCALE GENOMIC DNA]</scope>
    <source>
        <strain evidence="1 2">DSM 8537</strain>
    </source>
</reference>
<sequence>MSGKVIAIFFALLVLVAGAGMYYLQVYHYYREVTDPPQGIALAGGQLLPVRDYRGIYSVSSPLADRACFVTDARAAEGAQTYAAPTPLIPPRWFDCFDPAALTEDLAAGRATAYLGQHDVAPKIDSVIAVYPDGRAYEWRQLNEEAEEKRTID</sequence>
<evidence type="ECO:0000313" key="2">
    <source>
        <dbReference type="Proteomes" id="UP000183635"/>
    </source>
</evidence>
<dbReference type="Pfam" id="PF20044">
    <property type="entry name" value="DUF6446"/>
    <property type="match status" value="1"/>
</dbReference>
<name>A0A1I3CHF9_9RHOB</name>
<gene>
    <name evidence="1" type="ORF">SAMN04488021_1316</name>
</gene>
<dbReference type="OrthoDB" id="7819947at2"/>
<accession>A0A1I3CHF9</accession>
<dbReference type="AlphaFoldDB" id="A0A1I3CHF9"/>
<proteinExistence type="predicted"/>
<dbReference type="RefSeq" id="WP_074969427.1">
    <property type="nucleotide sequence ID" value="NZ_CBCRYP010000054.1"/>
</dbReference>
<dbReference type="STRING" id="34004.SAMN04488021_1316"/>
<evidence type="ECO:0000313" key="1">
    <source>
        <dbReference type="EMBL" id="SFH73905.1"/>
    </source>
</evidence>
<dbReference type="EMBL" id="FOPU01000031">
    <property type="protein sequence ID" value="SFH73905.1"/>
    <property type="molecule type" value="Genomic_DNA"/>
</dbReference>
<evidence type="ECO:0008006" key="3">
    <source>
        <dbReference type="Google" id="ProtNLM"/>
    </source>
</evidence>